<accession>A0A1B8NWG2</accession>
<dbReference type="InterPro" id="IPR018723">
    <property type="entry name" value="DUF2254_membrane"/>
</dbReference>
<evidence type="ECO:0000313" key="3">
    <source>
        <dbReference type="Proteomes" id="UP000092504"/>
    </source>
</evidence>
<dbReference type="AlphaFoldDB" id="A0A1B8NWG2"/>
<dbReference type="Pfam" id="PF10011">
    <property type="entry name" value="DUF2254"/>
    <property type="match status" value="1"/>
</dbReference>
<dbReference type="PATRIC" id="fig|2746.7.peg.3469"/>
<sequence length="249" mass="27326">MLLFHPVMLFKRFASSIAYLPTLAALLYALIGLLALIPPVSSNFLPAIIKELSLEDPGGAQALLAALLGGMISLVVFSFSMVMSVLSQTGANFSHKLVFGLISARRHQLVLGHYLGTILFILMLLIVPYSPDGDRIWRSIAVYTACVMVLHCLSLFVYFIHSVSQSIQIDAVITGLHADTLSSMKLRQDYEKGDQWQYQPSPPPCVPPVMNCTSVRPDTFRTPTCPPWQSWPNVSAGSFTSTFSLATMC</sequence>
<evidence type="ECO:0000313" key="2">
    <source>
        <dbReference type="EMBL" id="OBX34318.1"/>
    </source>
</evidence>
<feature type="transmembrane region" description="Helical" evidence="1">
    <location>
        <begin position="12"/>
        <end position="37"/>
    </location>
</feature>
<feature type="transmembrane region" description="Helical" evidence="1">
    <location>
        <begin position="62"/>
        <end position="87"/>
    </location>
</feature>
<feature type="transmembrane region" description="Helical" evidence="1">
    <location>
        <begin position="140"/>
        <end position="160"/>
    </location>
</feature>
<proteinExistence type="predicted"/>
<dbReference type="Proteomes" id="UP000092504">
    <property type="component" value="Unassembled WGS sequence"/>
</dbReference>
<organism evidence="2 3">
    <name type="scientific">Halomonas elongata</name>
    <dbReference type="NCBI Taxonomy" id="2746"/>
    <lineage>
        <taxon>Bacteria</taxon>
        <taxon>Pseudomonadati</taxon>
        <taxon>Pseudomonadota</taxon>
        <taxon>Gammaproteobacteria</taxon>
        <taxon>Oceanospirillales</taxon>
        <taxon>Halomonadaceae</taxon>
        <taxon>Halomonas</taxon>
    </lineage>
</organism>
<evidence type="ECO:0000256" key="1">
    <source>
        <dbReference type="SAM" id="Phobius"/>
    </source>
</evidence>
<reference evidence="2 3" key="1">
    <citation type="submission" date="2016-06" db="EMBL/GenBank/DDBJ databases">
        <title>Genome sequence of halotolerant plant growth promoting strain of Halomonas elongata HEK1 isolated from salterns of Rann of Kutch, Gujarat, India.</title>
        <authorList>
            <person name="Gaba S."/>
            <person name="Singh R.N."/>
            <person name="Abrol S."/>
            <person name="Kaushik R."/>
            <person name="Saxena A.K."/>
        </authorList>
    </citation>
    <scope>NUCLEOTIDE SEQUENCE [LARGE SCALE GENOMIC DNA]</scope>
    <source>
        <strain evidence="2 3">HEK1</strain>
    </source>
</reference>
<gene>
    <name evidence="2" type="ORF">A8U91_03371</name>
</gene>
<keyword evidence="1" id="KW-1133">Transmembrane helix</keyword>
<protein>
    <recommendedName>
        <fullName evidence="4">DUF2254 domain-containing protein</fullName>
    </recommendedName>
</protein>
<evidence type="ECO:0008006" key="4">
    <source>
        <dbReference type="Google" id="ProtNLM"/>
    </source>
</evidence>
<name>A0A1B8NWG2_HALEL</name>
<keyword evidence="1" id="KW-0472">Membrane</keyword>
<comment type="caution">
    <text evidence="2">The sequence shown here is derived from an EMBL/GenBank/DDBJ whole genome shotgun (WGS) entry which is preliminary data.</text>
</comment>
<dbReference type="EMBL" id="MAJD01000002">
    <property type="protein sequence ID" value="OBX34318.1"/>
    <property type="molecule type" value="Genomic_DNA"/>
</dbReference>
<keyword evidence="1" id="KW-0812">Transmembrane</keyword>
<feature type="transmembrane region" description="Helical" evidence="1">
    <location>
        <begin position="108"/>
        <end position="128"/>
    </location>
</feature>